<dbReference type="InterPro" id="IPR036983">
    <property type="entry name" value="AIM24_sf"/>
</dbReference>
<dbReference type="InterPro" id="IPR002838">
    <property type="entry name" value="AIM24"/>
</dbReference>
<sequence length="220" mass="24034">MFIFETTNELCCLAKGRGEFYAKKGAMIGYKGDFRFEKSLLGPNNNRGALGALMGYVKRNITGENIELMTVEGDGEVYLAENAYHVTVIDLEPMDGVCVESENILAFPKEMHYDVSFVGTGVISQRGLCSTQFTNKTNQILSVAVLSDGNPLILEGPCTVDPDAVVCWTGRNPSIGTQVGWKTLIGQTSGESYYLQFNEPGQKVIIQPSERLSGLKLSID</sequence>
<evidence type="ECO:0000313" key="2">
    <source>
        <dbReference type="Proteomes" id="UP000031366"/>
    </source>
</evidence>
<dbReference type="RefSeq" id="WP_039636159.1">
    <property type="nucleotide sequence ID" value="NZ_AYSO01000020.1"/>
</dbReference>
<accession>A0A0C1U060</accession>
<dbReference type="Pfam" id="PF01987">
    <property type="entry name" value="AIM24"/>
    <property type="match status" value="1"/>
</dbReference>
<gene>
    <name evidence="1" type="ORF">U732_357</name>
</gene>
<dbReference type="InterPro" id="IPR016031">
    <property type="entry name" value="Trp_RNA-bd_attenuator-like_dom"/>
</dbReference>
<dbReference type="AlphaFoldDB" id="A0A0C1U060"/>
<dbReference type="Gene3D" id="3.60.160.10">
    <property type="entry name" value="Mitochondrial biogenesis AIM24"/>
    <property type="match status" value="1"/>
</dbReference>
<organism evidence="1 2">
    <name type="scientific">Clostridium argentinense CDC 2741</name>
    <dbReference type="NCBI Taxonomy" id="1418104"/>
    <lineage>
        <taxon>Bacteria</taxon>
        <taxon>Bacillati</taxon>
        <taxon>Bacillota</taxon>
        <taxon>Clostridia</taxon>
        <taxon>Eubacteriales</taxon>
        <taxon>Clostridiaceae</taxon>
        <taxon>Clostridium</taxon>
    </lineage>
</organism>
<dbReference type="SUPFAM" id="SSF51219">
    <property type="entry name" value="TRAP-like"/>
    <property type="match status" value="1"/>
</dbReference>
<dbReference type="EMBL" id="AYSO01000020">
    <property type="protein sequence ID" value="KIE44888.1"/>
    <property type="molecule type" value="Genomic_DNA"/>
</dbReference>
<name>A0A0C1U060_9CLOT</name>
<reference evidence="1 2" key="1">
    <citation type="journal article" date="2015" name="Infect. Genet. Evol.">
        <title>Genomic sequences of six botulinum neurotoxin-producing strains representing three clostridial species illustrate the mobility and diversity of botulinum neurotoxin genes.</title>
        <authorList>
            <person name="Smith T.J."/>
            <person name="Hill K.K."/>
            <person name="Xie G."/>
            <person name="Foley B.T."/>
            <person name="Williamson C.H."/>
            <person name="Foster J.T."/>
            <person name="Johnson S.L."/>
            <person name="Chertkov O."/>
            <person name="Teshima H."/>
            <person name="Gibbons H.S."/>
            <person name="Johnsky L.A."/>
            <person name="Karavis M.A."/>
            <person name="Smith L.A."/>
        </authorList>
    </citation>
    <scope>NUCLEOTIDE SEQUENCE [LARGE SCALE GENOMIC DNA]</scope>
    <source>
        <strain evidence="1 2">CDC 2741</strain>
    </source>
</reference>
<dbReference type="OrthoDB" id="8707822at2"/>
<proteinExistence type="predicted"/>
<dbReference type="PANTHER" id="PTHR38074">
    <property type="entry name" value="ALTERED INHERITANCE OF MITOCHONDRIA PROTEIN 24, MITOCHONDRIAL"/>
    <property type="match status" value="1"/>
</dbReference>
<dbReference type="Proteomes" id="UP000031366">
    <property type="component" value="Unassembled WGS sequence"/>
</dbReference>
<dbReference type="PANTHER" id="PTHR38074:SF1">
    <property type="entry name" value="ALTERED INHERITANCE OF MITOCHONDRIA PROTEIN 24, MITOCHONDRIAL"/>
    <property type="match status" value="1"/>
</dbReference>
<comment type="caution">
    <text evidence="1">The sequence shown here is derived from an EMBL/GenBank/DDBJ whole genome shotgun (WGS) entry which is preliminary data.</text>
</comment>
<dbReference type="STRING" id="29341.RSJ17_04585"/>
<evidence type="ECO:0000313" key="1">
    <source>
        <dbReference type="EMBL" id="KIE44888.1"/>
    </source>
</evidence>
<keyword evidence="2" id="KW-1185">Reference proteome</keyword>
<protein>
    <submittedName>
        <fullName evidence="1">Biogenesis AIM24 family protein</fullName>
    </submittedName>
</protein>